<accession>U5SC18</accession>
<organism evidence="1 2">
    <name type="scientific">Carnobacterium inhibens subsp. gilichinskyi</name>
    <dbReference type="NCBI Taxonomy" id="1266845"/>
    <lineage>
        <taxon>Bacteria</taxon>
        <taxon>Bacillati</taxon>
        <taxon>Bacillota</taxon>
        <taxon>Bacilli</taxon>
        <taxon>Lactobacillales</taxon>
        <taxon>Carnobacteriaceae</taxon>
        <taxon>Carnobacterium</taxon>
    </lineage>
</organism>
<dbReference type="AlphaFoldDB" id="U5SC18"/>
<reference evidence="1 2" key="1">
    <citation type="journal article" date="2013" name="Genome Announc.">
        <title>Complete Genome Sequence of Carnobacterium gilichinskyi Strain WN1359T (DSM 27470T).</title>
        <authorList>
            <person name="Leonard M.T."/>
            <person name="Panayotova N."/>
            <person name="Farmerie W.G."/>
            <person name="Triplett E.W."/>
            <person name="Nicholson W.L."/>
        </authorList>
    </citation>
    <scope>NUCLEOTIDE SEQUENCE [LARGE SCALE GENOMIC DNA]</scope>
    <source>
        <strain evidence="1 2">WN1359</strain>
    </source>
</reference>
<dbReference type="KEGG" id="caw:Q783_04065"/>
<name>U5SC18_9LACT</name>
<evidence type="ECO:0000313" key="1">
    <source>
        <dbReference type="EMBL" id="AGY82785.1"/>
    </source>
</evidence>
<sequence length="53" mass="6355">MDFKRLILTSKNEFYRFSKNYNDLAYVLLTDNFKKAPNSFGKNLYDDFMSSEN</sequence>
<dbReference type="STRING" id="1266845.Q783_04065"/>
<proteinExistence type="predicted"/>
<dbReference type="Proteomes" id="UP000017469">
    <property type="component" value="Chromosome"/>
</dbReference>
<dbReference type="EMBL" id="CP006812">
    <property type="protein sequence ID" value="AGY82785.1"/>
    <property type="molecule type" value="Genomic_DNA"/>
</dbReference>
<evidence type="ECO:0000313" key="2">
    <source>
        <dbReference type="Proteomes" id="UP000017469"/>
    </source>
</evidence>
<protein>
    <submittedName>
        <fullName evidence="1">Uncharacterized protein</fullName>
    </submittedName>
</protein>
<dbReference type="HOGENOM" id="CLU_3059758_0_0_9"/>
<gene>
    <name evidence="1" type="ORF">Q783_04065</name>
</gene>